<dbReference type="Proteomes" id="UP000696931">
    <property type="component" value="Unassembled WGS sequence"/>
</dbReference>
<reference evidence="1" key="1">
    <citation type="submission" date="2020-07" db="EMBL/GenBank/DDBJ databases">
        <title>Huge and variable diversity of episymbiotic CPR bacteria and DPANN archaea in groundwater ecosystems.</title>
        <authorList>
            <person name="He C.Y."/>
            <person name="Keren R."/>
            <person name="Whittaker M."/>
            <person name="Farag I.F."/>
            <person name="Doudna J."/>
            <person name="Cate J.H.D."/>
            <person name="Banfield J.F."/>
        </authorList>
    </citation>
    <scope>NUCLEOTIDE SEQUENCE</scope>
    <source>
        <strain evidence="1">NC_groundwater_1813_Pr3_B-0.1um_71_17</strain>
    </source>
</reference>
<dbReference type="EMBL" id="JACRIW010000007">
    <property type="protein sequence ID" value="MBI5167986.1"/>
    <property type="molecule type" value="Genomic_DNA"/>
</dbReference>
<comment type="caution">
    <text evidence="1">The sequence shown here is derived from an EMBL/GenBank/DDBJ whole genome shotgun (WGS) entry which is preliminary data.</text>
</comment>
<evidence type="ECO:0000313" key="2">
    <source>
        <dbReference type="Proteomes" id="UP000696931"/>
    </source>
</evidence>
<gene>
    <name evidence="1" type="ORF">HZA61_00720</name>
</gene>
<sequence length="254" mass="27947">MNSRLLLALFIAVVPISVDMNAPPDSARARAPEDTRPHEHETRVTAAGSNGQFAIVHRGCSGEVIDVAKTQLRSGALELEHVFPNDLVLGVRGGSIGQTAGRFRNDPLDLPRHVTGENVYFNPYLGYDDRHIRFGAGWMHADEPFPFGERPPLRPDVSGHFEVHQGQTWSAIRYMEDLPLESEGYLTVETGFQPKERLEAALFLGMLGPWDGAMLGVKGRVWVTPEAALLLRVGFSQDDEFSVGAGLQARLGKH</sequence>
<proteinExistence type="predicted"/>
<organism evidence="1 2">
    <name type="scientific">Eiseniibacteriota bacterium</name>
    <dbReference type="NCBI Taxonomy" id="2212470"/>
    <lineage>
        <taxon>Bacteria</taxon>
        <taxon>Candidatus Eiseniibacteriota</taxon>
    </lineage>
</organism>
<evidence type="ECO:0000313" key="1">
    <source>
        <dbReference type="EMBL" id="MBI5167986.1"/>
    </source>
</evidence>
<dbReference type="AlphaFoldDB" id="A0A933S8R4"/>
<accession>A0A933S8R4</accession>
<protein>
    <submittedName>
        <fullName evidence="1">Uncharacterized protein</fullName>
    </submittedName>
</protein>
<name>A0A933S8R4_UNCEI</name>